<dbReference type="InterPro" id="IPR038765">
    <property type="entry name" value="Papain-like_cys_pep_sf"/>
</dbReference>
<proteinExistence type="inferred from homology"/>
<evidence type="ECO:0000313" key="9">
    <source>
        <dbReference type="Proteomes" id="UP001605036"/>
    </source>
</evidence>
<evidence type="ECO:0000256" key="5">
    <source>
        <dbReference type="SAM" id="Coils"/>
    </source>
</evidence>
<evidence type="ECO:0000313" key="8">
    <source>
        <dbReference type="EMBL" id="KAL2653909.1"/>
    </source>
</evidence>
<name>A0ABD1ZR46_9MARC</name>
<keyword evidence="2" id="KW-0645">Protease</keyword>
<evidence type="ECO:0000259" key="7">
    <source>
        <dbReference type="PROSITE" id="PS50600"/>
    </source>
</evidence>
<dbReference type="GO" id="GO:0008234">
    <property type="term" value="F:cysteine-type peptidase activity"/>
    <property type="evidence" value="ECO:0007669"/>
    <property type="project" value="UniProtKB-KW"/>
</dbReference>
<feature type="region of interest" description="Disordered" evidence="6">
    <location>
        <begin position="1"/>
        <end position="73"/>
    </location>
</feature>
<dbReference type="SUPFAM" id="SSF54001">
    <property type="entry name" value="Cysteine proteinases"/>
    <property type="match status" value="1"/>
</dbReference>
<comment type="caution">
    <text evidence="8">The sequence shown here is derived from an EMBL/GenBank/DDBJ whole genome shotgun (WGS) entry which is preliminary data.</text>
</comment>
<evidence type="ECO:0000256" key="3">
    <source>
        <dbReference type="ARBA" id="ARBA00022801"/>
    </source>
</evidence>
<keyword evidence="5" id="KW-0175">Coiled coil</keyword>
<dbReference type="Gene3D" id="3.40.395.10">
    <property type="entry name" value="Adenoviral Proteinase, Chain A"/>
    <property type="match status" value="1"/>
</dbReference>
<feature type="compositionally biased region" description="Basic and acidic residues" evidence="6">
    <location>
        <begin position="1"/>
        <end position="21"/>
    </location>
</feature>
<feature type="coiled-coil region" evidence="5">
    <location>
        <begin position="161"/>
        <end position="209"/>
    </location>
</feature>
<feature type="compositionally biased region" description="Basic and acidic residues" evidence="6">
    <location>
        <begin position="41"/>
        <end position="50"/>
    </location>
</feature>
<evidence type="ECO:0000256" key="2">
    <source>
        <dbReference type="ARBA" id="ARBA00022670"/>
    </source>
</evidence>
<feature type="domain" description="Ubiquitin-like protease family profile" evidence="7">
    <location>
        <begin position="465"/>
        <end position="646"/>
    </location>
</feature>
<evidence type="ECO:0000256" key="1">
    <source>
        <dbReference type="ARBA" id="ARBA00005234"/>
    </source>
</evidence>
<dbReference type="PANTHER" id="PTHR46915:SF2">
    <property type="entry name" value="UBIQUITIN-LIKE PROTEASE 4"/>
    <property type="match status" value="1"/>
</dbReference>
<dbReference type="Pfam" id="PF02902">
    <property type="entry name" value="Peptidase_C48"/>
    <property type="match status" value="1"/>
</dbReference>
<protein>
    <recommendedName>
        <fullName evidence="7">Ubiquitin-like protease family profile domain-containing protein</fullName>
    </recommendedName>
</protein>
<organism evidence="8 9">
    <name type="scientific">Riccia fluitans</name>
    <dbReference type="NCBI Taxonomy" id="41844"/>
    <lineage>
        <taxon>Eukaryota</taxon>
        <taxon>Viridiplantae</taxon>
        <taxon>Streptophyta</taxon>
        <taxon>Embryophyta</taxon>
        <taxon>Marchantiophyta</taxon>
        <taxon>Marchantiopsida</taxon>
        <taxon>Marchantiidae</taxon>
        <taxon>Marchantiales</taxon>
        <taxon>Ricciaceae</taxon>
        <taxon>Riccia</taxon>
    </lineage>
</organism>
<dbReference type="PANTHER" id="PTHR46915">
    <property type="entry name" value="UBIQUITIN-LIKE PROTEASE 4-RELATED"/>
    <property type="match status" value="1"/>
</dbReference>
<keyword evidence="4" id="KW-0788">Thiol protease</keyword>
<dbReference type="GO" id="GO:0016926">
    <property type="term" value="P:protein desumoylation"/>
    <property type="evidence" value="ECO:0007669"/>
    <property type="project" value="UniProtKB-ARBA"/>
</dbReference>
<keyword evidence="9" id="KW-1185">Reference proteome</keyword>
<dbReference type="EMBL" id="JBHFFA010000001">
    <property type="protein sequence ID" value="KAL2653909.1"/>
    <property type="molecule type" value="Genomic_DNA"/>
</dbReference>
<reference evidence="8 9" key="1">
    <citation type="submission" date="2024-09" db="EMBL/GenBank/DDBJ databases">
        <title>Chromosome-scale assembly of Riccia fluitans.</title>
        <authorList>
            <person name="Paukszto L."/>
            <person name="Sawicki J."/>
            <person name="Karawczyk K."/>
            <person name="Piernik-Szablinska J."/>
            <person name="Szczecinska M."/>
            <person name="Mazdziarz M."/>
        </authorList>
    </citation>
    <scope>NUCLEOTIDE SEQUENCE [LARGE SCALE GENOMIC DNA]</scope>
    <source>
        <strain evidence="8">Rf_01</strain>
        <tissue evidence="8">Aerial parts of the thallus</tissue>
    </source>
</reference>
<dbReference type="GO" id="GO:0006508">
    <property type="term" value="P:proteolysis"/>
    <property type="evidence" value="ECO:0007669"/>
    <property type="project" value="UniProtKB-KW"/>
</dbReference>
<gene>
    <name evidence="8" type="ORF">R1flu_022037</name>
</gene>
<dbReference type="AlphaFoldDB" id="A0ABD1ZR46"/>
<comment type="similarity">
    <text evidence="1">Belongs to the peptidase C48 family.</text>
</comment>
<evidence type="ECO:0000256" key="6">
    <source>
        <dbReference type="SAM" id="MobiDB-lite"/>
    </source>
</evidence>
<dbReference type="Proteomes" id="UP001605036">
    <property type="component" value="Unassembled WGS sequence"/>
</dbReference>
<evidence type="ECO:0000256" key="4">
    <source>
        <dbReference type="ARBA" id="ARBA00022807"/>
    </source>
</evidence>
<keyword evidence="3" id="KW-0378">Hydrolase</keyword>
<sequence>MKIKKDSHLVEPLDPDVDAKSQKTPKKKQTGSEQPSRKRPRSESDPKDGNEGNLPSAMETSQKGKGKVIESSHRLDVDTNVDIPAEERRLLKIGMTASRLEMDPPLSTPIGQTSGRGSNHIPAGDITQEVHNTSSKLPSDGILERSVSQMTTMLSNIVEHHGHANQRLASLEEDLAHAKLEEEKLKATIQALEKEKSEMNAKVALMERKDLYDLLEAKMEGFQIANYPGTIGGFIKLNLTITKKWVEIPTLNLEEFEKCPMDFPEFVRGHRALQAEVDRTGIDVYYQSLLHALKAAVGTLPNFLAVFEYMWSIFDSYVNPNNDPNVQPLVKGLDADDFSVDKFFGLQDPTSPDDVRESSDFEEDLRTNECLRLQAEVRKLRVEPQRVIRSTHIHLDYEPTILPDVPPTVNPTRPIILDLSVDAHEDPSFPPPSQIVPVLAFVDLTQYASSQENEGSEDQGWPCKNDLTKADLESAMYKGCYLRRDVINIYINEAFLKKPREQLHNMFYVNTFWFTKANELVAKYDKTNHVEEAMIKITHLRKSICPELHDEDMQGNLPAWIFVPIHGKNHWSLAIIRLHNDDAWLAHLDSSRGTHDPEAIFHVLKQVLCLIVPIDPALVMTGIMNVEQQQDGHSCGKHRLQMLAGAAKKE</sequence>
<dbReference type="InterPro" id="IPR003653">
    <property type="entry name" value="Peptidase_C48_C"/>
</dbReference>
<accession>A0ABD1ZR46</accession>
<dbReference type="PROSITE" id="PS50600">
    <property type="entry name" value="ULP_PROTEASE"/>
    <property type="match status" value="1"/>
</dbReference>